<comment type="cofactor">
    <cofactor evidence="11">
        <name>Mg(2+)</name>
        <dbReference type="ChEBI" id="CHEBI:18420"/>
    </cofactor>
    <cofactor evidence="11">
        <name>Mn(2+)</name>
        <dbReference type="ChEBI" id="CHEBI:29035"/>
    </cofactor>
    <text evidence="11">Magnesium. Can also use manganese.</text>
</comment>
<evidence type="ECO:0000256" key="8">
    <source>
        <dbReference type="ARBA" id="ARBA00031306"/>
    </source>
</evidence>
<evidence type="ECO:0000256" key="2">
    <source>
        <dbReference type="ARBA" id="ARBA00016337"/>
    </source>
</evidence>
<comment type="catalytic activity">
    <reaction evidence="9 10">
        <text>L-threonyl-[protein] + FAD = FMN-L-threonyl-[protein] + AMP + H(+)</text>
        <dbReference type="Rhea" id="RHEA:36847"/>
        <dbReference type="Rhea" id="RHEA-COMP:11060"/>
        <dbReference type="Rhea" id="RHEA-COMP:11061"/>
        <dbReference type="ChEBI" id="CHEBI:15378"/>
        <dbReference type="ChEBI" id="CHEBI:30013"/>
        <dbReference type="ChEBI" id="CHEBI:57692"/>
        <dbReference type="ChEBI" id="CHEBI:74257"/>
        <dbReference type="ChEBI" id="CHEBI:456215"/>
        <dbReference type="EC" id="2.7.1.180"/>
    </reaction>
</comment>
<evidence type="ECO:0000256" key="4">
    <source>
        <dbReference type="ARBA" id="ARBA00022679"/>
    </source>
</evidence>
<dbReference type="PIRSF" id="PIRSF006268">
    <property type="entry name" value="ApbE"/>
    <property type="match status" value="1"/>
</dbReference>
<dbReference type="GO" id="GO:0046872">
    <property type="term" value="F:metal ion binding"/>
    <property type="evidence" value="ECO:0007669"/>
    <property type="project" value="UniProtKB-UniRule"/>
</dbReference>
<dbReference type="PANTHER" id="PTHR30040:SF2">
    <property type="entry name" value="FAD:PROTEIN FMN TRANSFERASE"/>
    <property type="match status" value="1"/>
</dbReference>
<reference evidence="12 13" key="1">
    <citation type="journal article" date="2015" name="Int. J. Syst. Evol. Microbiol.">
        <title>Sphingomonas hengshuiensis sp. nov., isolated from lake wetland.</title>
        <authorList>
            <person name="Wei S."/>
            <person name="Wang T."/>
            <person name="Liu H."/>
            <person name="Zhang C."/>
            <person name="Guo J."/>
            <person name="Wang Q."/>
            <person name="Liang K."/>
            <person name="Zhang Z."/>
        </authorList>
    </citation>
    <scope>NUCLEOTIDE SEQUENCE [LARGE SCALE GENOMIC DNA]</scope>
    <source>
        <strain evidence="12 13">WHSC-8</strain>
    </source>
</reference>
<feature type="binding site" evidence="11">
    <location>
        <position position="143"/>
    </location>
    <ligand>
        <name>Mg(2+)</name>
        <dbReference type="ChEBI" id="CHEBI:18420"/>
    </ligand>
</feature>
<dbReference type="Gene3D" id="3.10.520.10">
    <property type="entry name" value="ApbE-like domains"/>
    <property type="match status" value="1"/>
</dbReference>
<dbReference type="Proteomes" id="UP000032300">
    <property type="component" value="Chromosome"/>
</dbReference>
<reference evidence="12 13" key="2">
    <citation type="submission" date="2015-02" db="EMBL/GenBank/DDBJ databases">
        <title>The complete genome of Sphingomonas hengshuiensis sp. WHSC-8 isolated from soil of Hengshui Lake.</title>
        <authorList>
            <person name="Wei S."/>
            <person name="Guo J."/>
            <person name="Su C."/>
            <person name="Wu R."/>
            <person name="Zhang Z."/>
            <person name="Liang K."/>
            <person name="Li H."/>
            <person name="Wang T."/>
            <person name="Liu H."/>
            <person name="Zhang C."/>
            <person name="Li Z."/>
            <person name="Wang Q."/>
            <person name="Meng J."/>
        </authorList>
    </citation>
    <scope>NUCLEOTIDE SEQUENCE [LARGE SCALE GENOMIC DNA]</scope>
    <source>
        <strain evidence="12 13">WHSC-8</strain>
    </source>
</reference>
<dbReference type="SUPFAM" id="SSF143631">
    <property type="entry name" value="ApbE-like"/>
    <property type="match status" value="1"/>
</dbReference>
<keyword evidence="4 10" id="KW-0808">Transferase</keyword>
<comment type="similarity">
    <text evidence="10">Belongs to the ApbE family.</text>
</comment>
<evidence type="ECO:0000256" key="10">
    <source>
        <dbReference type="PIRNR" id="PIRNR006268"/>
    </source>
</evidence>
<gene>
    <name evidence="12" type="ORF">TS85_01265</name>
</gene>
<dbReference type="EC" id="2.7.1.180" evidence="1 10"/>
<evidence type="ECO:0000313" key="12">
    <source>
        <dbReference type="EMBL" id="AJP70749.1"/>
    </source>
</evidence>
<dbReference type="InterPro" id="IPR003374">
    <property type="entry name" value="ApbE-like_sf"/>
</dbReference>
<dbReference type="GO" id="GO:0016740">
    <property type="term" value="F:transferase activity"/>
    <property type="evidence" value="ECO:0007669"/>
    <property type="project" value="UniProtKB-UniRule"/>
</dbReference>
<keyword evidence="5 10" id="KW-0479">Metal-binding</keyword>
<keyword evidence="7 10" id="KW-0460">Magnesium</keyword>
<accession>A0A7U5BEH1</accession>
<dbReference type="KEGG" id="sphi:TS85_01265"/>
<evidence type="ECO:0000256" key="7">
    <source>
        <dbReference type="ARBA" id="ARBA00022842"/>
    </source>
</evidence>
<evidence type="ECO:0000313" key="13">
    <source>
        <dbReference type="Proteomes" id="UP000032300"/>
    </source>
</evidence>
<dbReference type="AlphaFoldDB" id="A0A7U5BEH1"/>
<keyword evidence="3 10" id="KW-0285">Flavoprotein</keyword>
<proteinExistence type="inferred from homology"/>
<evidence type="ECO:0000256" key="11">
    <source>
        <dbReference type="PIRSR" id="PIRSR006268-2"/>
    </source>
</evidence>
<feature type="binding site" evidence="11">
    <location>
        <position position="260"/>
    </location>
    <ligand>
        <name>Mg(2+)</name>
        <dbReference type="ChEBI" id="CHEBI:18420"/>
    </ligand>
</feature>
<dbReference type="InterPro" id="IPR024932">
    <property type="entry name" value="ApbE"/>
</dbReference>
<dbReference type="Pfam" id="PF02424">
    <property type="entry name" value="ApbE"/>
    <property type="match status" value="1"/>
</dbReference>
<dbReference type="EMBL" id="CP010836">
    <property type="protein sequence ID" value="AJP70749.1"/>
    <property type="molecule type" value="Genomic_DNA"/>
</dbReference>
<name>A0A7U5BEH1_9SPHN</name>
<dbReference type="PANTHER" id="PTHR30040">
    <property type="entry name" value="THIAMINE BIOSYNTHESIS LIPOPROTEIN APBE"/>
    <property type="match status" value="1"/>
</dbReference>
<evidence type="ECO:0000256" key="5">
    <source>
        <dbReference type="ARBA" id="ARBA00022723"/>
    </source>
</evidence>
<evidence type="ECO:0000256" key="6">
    <source>
        <dbReference type="ARBA" id="ARBA00022827"/>
    </source>
</evidence>
<sequence length="300" mass="31317">MAHLSGETMGTSWSVHAVAPTAGLREEITGVLDRIIAEMSHWARDSHLSRFNRAEPGRWQPLPPGFATVLTAALDVAQASGGAFDPAMGLLANLWGFGPAGPRDGVPSDREVADALALSGVRHIEQDGARARRLSHATLDFSGIAKGHAVDAVAERLLALGIADVLVEIGGELRGEGIKPDGQPWWVDVEAAPGAPVAPIRVALHGLSIATSGDYRRSFRHEGRDYAHTLDPRTGRPLANAVASVTVLHPSAMRADAWATALGVLGPEGMALAAREGLAAHMVVRGGGEHLSPAFAAMLG</sequence>
<evidence type="ECO:0000256" key="3">
    <source>
        <dbReference type="ARBA" id="ARBA00022630"/>
    </source>
</evidence>
<organism evidence="12 13">
    <name type="scientific">Sphingomonas hengshuiensis</name>
    <dbReference type="NCBI Taxonomy" id="1609977"/>
    <lineage>
        <taxon>Bacteria</taxon>
        <taxon>Pseudomonadati</taxon>
        <taxon>Pseudomonadota</taxon>
        <taxon>Alphaproteobacteria</taxon>
        <taxon>Sphingomonadales</taxon>
        <taxon>Sphingomonadaceae</taxon>
        <taxon>Sphingomonas</taxon>
    </lineage>
</organism>
<keyword evidence="13" id="KW-1185">Reference proteome</keyword>
<keyword evidence="6 10" id="KW-0274">FAD</keyword>
<feature type="binding site" evidence="11">
    <location>
        <position position="256"/>
    </location>
    <ligand>
        <name>Mg(2+)</name>
        <dbReference type="ChEBI" id="CHEBI:18420"/>
    </ligand>
</feature>
<evidence type="ECO:0000256" key="9">
    <source>
        <dbReference type="ARBA" id="ARBA00048540"/>
    </source>
</evidence>
<evidence type="ECO:0000256" key="1">
    <source>
        <dbReference type="ARBA" id="ARBA00011955"/>
    </source>
</evidence>
<protein>
    <recommendedName>
        <fullName evidence="2 10">FAD:protein FMN transferase</fullName>
        <ecNumber evidence="1 10">2.7.1.180</ecNumber>
    </recommendedName>
    <alternativeName>
        <fullName evidence="8 10">Flavin transferase</fullName>
    </alternativeName>
</protein>